<comment type="caution">
    <text evidence="8">The sequence shown here is derived from an EMBL/GenBank/DDBJ whole genome shotgun (WGS) entry which is preliminary data.</text>
</comment>
<reference evidence="8 9" key="1">
    <citation type="submission" date="2015-10" db="EMBL/GenBank/DDBJ databases">
        <title>Metagenome-Assembled Genomes uncover a global brackish microbiome.</title>
        <authorList>
            <person name="Hugerth L.W."/>
            <person name="Larsson J."/>
            <person name="Alneberg J."/>
            <person name="Lindh M.V."/>
            <person name="Legrand C."/>
            <person name="Pinhassi J."/>
            <person name="Andersson A.F."/>
        </authorList>
    </citation>
    <scope>NUCLEOTIDE SEQUENCE [LARGE SCALE GENOMIC DNA]</scope>
    <source>
        <strain evidence="8">BACL2 MAG-120802-bin41</strain>
    </source>
</reference>
<dbReference type="SUPFAM" id="SSF53328">
    <property type="entry name" value="Formyltransferase"/>
    <property type="match status" value="1"/>
</dbReference>
<evidence type="ECO:0000256" key="4">
    <source>
        <dbReference type="ARBA" id="ARBA00022917"/>
    </source>
</evidence>
<comment type="similarity">
    <text evidence="1 5">Belongs to the Fmt family.</text>
</comment>
<keyword evidence="3 5" id="KW-0808">Transferase</keyword>
<dbReference type="GO" id="GO:0004479">
    <property type="term" value="F:methionyl-tRNA formyltransferase activity"/>
    <property type="evidence" value="ECO:0007669"/>
    <property type="project" value="UniProtKB-UniRule"/>
</dbReference>
<sequence>MKILLASSSHLGIDLLKHLQNSEHQLLGAISSPDQASGRGQSISSNEFAAHCQRNDVVCDKPGSDQQLSEVLQQTQAELVITLAYGRLIKANELQMPKFGWLNVHFSLLPRWRGASPVQRAIAAGDRETGVTVFKLEEGLDTGPIYSTISYPLDSKSRSDEVLTHLASLSIKPVNEALRMIENNQSPTAQSGDGVTLAPKILKSEGRIDWSKDSKEIEARIRAFHPWPGAYTLIDGKRIGVIEGQVRDNKGAAGEIISLEPLIVASGSSALEILRVKPENKKEMSSSEWLRGARISLPCAFE</sequence>
<dbReference type="InterPro" id="IPR005793">
    <property type="entry name" value="Formyl_trans_C"/>
</dbReference>
<name>A0A0R2NXP9_9ACTN</name>
<organism evidence="8 9">
    <name type="scientific">Actinobacteria bacterium BACL2 MAG-120802-bin41</name>
    <dbReference type="NCBI Taxonomy" id="1655568"/>
    <lineage>
        <taxon>Bacteria</taxon>
        <taxon>Bacillati</taxon>
        <taxon>Actinomycetota</taxon>
        <taxon>Actinomycetes</taxon>
        <taxon>Actinomycetes incertae sedis</taxon>
        <taxon>ac1 cluster</taxon>
    </lineage>
</organism>
<evidence type="ECO:0000259" key="6">
    <source>
        <dbReference type="Pfam" id="PF00551"/>
    </source>
</evidence>
<dbReference type="InterPro" id="IPR036477">
    <property type="entry name" value="Formyl_transf_N_sf"/>
</dbReference>
<dbReference type="Proteomes" id="UP000053941">
    <property type="component" value="Unassembled WGS sequence"/>
</dbReference>
<evidence type="ECO:0000256" key="1">
    <source>
        <dbReference type="ARBA" id="ARBA00010699"/>
    </source>
</evidence>
<comment type="catalytic activity">
    <reaction evidence="5">
        <text>L-methionyl-tRNA(fMet) + (6R)-10-formyltetrahydrofolate = N-formyl-L-methionyl-tRNA(fMet) + (6S)-5,6,7,8-tetrahydrofolate + H(+)</text>
        <dbReference type="Rhea" id="RHEA:24380"/>
        <dbReference type="Rhea" id="RHEA-COMP:9952"/>
        <dbReference type="Rhea" id="RHEA-COMP:9953"/>
        <dbReference type="ChEBI" id="CHEBI:15378"/>
        <dbReference type="ChEBI" id="CHEBI:57453"/>
        <dbReference type="ChEBI" id="CHEBI:78530"/>
        <dbReference type="ChEBI" id="CHEBI:78844"/>
        <dbReference type="ChEBI" id="CHEBI:195366"/>
        <dbReference type="EC" id="2.1.2.9"/>
    </reaction>
</comment>
<dbReference type="Pfam" id="PF00551">
    <property type="entry name" value="Formyl_trans_N"/>
    <property type="match status" value="1"/>
</dbReference>
<keyword evidence="4 5" id="KW-0648">Protein biosynthesis</keyword>
<protein>
    <recommendedName>
        <fullName evidence="2 5">Methionyl-tRNA formyltransferase</fullName>
        <ecNumber evidence="2 5">2.1.2.9</ecNumber>
    </recommendedName>
</protein>
<feature type="domain" description="Formyl transferase C-terminal" evidence="7">
    <location>
        <begin position="200"/>
        <end position="293"/>
    </location>
</feature>
<gene>
    <name evidence="5" type="primary">fmt</name>
    <name evidence="8" type="ORF">ABR60_01210</name>
</gene>
<accession>A0A0R2NXP9</accession>
<evidence type="ECO:0000313" key="8">
    <source>
        <dbReference type="EMBL" id="KRO30696.1"/>
    </source>
</evidence>
<dbReference type="PANTHER" id="PTHR11138">
    <property type="entry name" value="METHIONYL-TRNA FORMYLTRANSFERASE"/>
    <property type="match status" value="1"/>
</dbReference>
<feature type="domain" description="Formyl transferase N-terminal" evidence="6">
    <location>
        <begin position="7"/>
        <end position="165"/>
    </location>
</feature>
<dbReference type="CDD" id="cd08646">
    <property type="entry name" value="FMT_core_Met-tRNA-FMT_N"/>
    <property type="match status" value="1"/>
</dbReference>
<evidence type="ECO:0000313" key="9">
    <source>
        <dbReference type="Proteomes" id="UP000053941"/>
    </source>
</evidence>
<dbReference type="InterPro" id="IPR005794">
    <property type="entry name" value="Fmt"/>
</dbReference>
<evidence type="ECO:0000256" key="5">
    <source>
        <dbReference type="HAMAP-Rule" id="MF_00182"/>
    </source>
</evidence>
<dbReference type="PANTHER" id="PTHR11138:SF5">
    <property type="entry name" value="METHIONYL-TRNA FORMYLTRANSFERASE, MITOCHONDRIAL"/>
    <property type="match status" value="1"/>
</dbReference>
<feature type="binding site" evidence="5">
    <location>
        <begin position="107"/>
        <end position="110"/>
    </location>
    <ligand>
        <name>(6S)-5,6,7,8-tetrahydrofolate</name>
        <dbReference type="ChEBI" id="CHEBI:57453"/>
    </ligand>
</feature>
<evidence type="ECO:0000256" key="2">
    <source>
        <dbReference type="ARBA" id="ARBA00012261"/>
    </source>
</evidence>
<dbReference type="GO" id="GO:0005829">
    <property type="term" value="C:cytosol"/>
    <property type="evidence" value="ECO:0007669"/>
    <property type="project" value="TreeGrafter"/>
</dbReference>
<dbReference type="EMBL" id="LIAS01000072">
    <property type="protein sequence ID" value="KRO30696.1"/>
    <property type="molecule type" value="Genomic_DNA"/>
</dbReference>
<dbReference type="SUPFAM" id="SSF50486">
    <property type="entry name" value="FMT C-terminal domain-like"/>
    <property type="match status" value="1"/>
</dbReference>
<dbReference type="InterPro" id="IPR011034">
    <property type="entry name" value="Formyl_transferase-like_C_sf"/>
</dbReference>
<comment type="function">
    <text evidence="5">Attaches a formyl group to the free amino group of methionyl-tRNA(fMet). The formyl group appears to play a dual role in the initiator identity of N-formylmethionyl-tRNA by promoting its recognition by IF2 and preventing the misappropriation of this tRNA by the elongation apparatus.</text>
</comment>
<dbReference type="InterPro" id="IPR044135">
    <property type="entry name" value="Met-tRNA-FMT_C"/>
</dbReference>
<dbReference type="Pfam" id="PF02911">
    <property type="entry name" value="Formyl_trans_C"/>
    <property type="match status" value="1"/>
</dbReference>
<dbReference type="EC" id="2.1.2.9" evidence="2 5"/>
<dbReference type="InterPro" id="IPR041711">
    <property type="entry name" value="Met-tRNA-FMT_N"/>
</dbReference>
<evidence type="ECO:0000256" key="3">
    <source>
        <dbReference type="ARBA" id="ARBA00022679"/>
    </source>
</evidence>
<dbReference type="Gene3D" id="3.40.50.12230">
    <property type="match status" value="1"/>
</dbReference>
<proteinExistence type="inferred from homology"/>
<dbReference type="CDD" id="cd08704">
    <property type="entry name" value="Met_tRNA_FMT_C"/>
    <property type="match status" value="1"/>
</dbReference>
<dbReference type="InterPro" id="IPR002376">
    <property type="entry name" value="Formyl_transf_N"/>
</dbReference>
<dbReference type="HAMAP" id="MF_00182">
    <property type="entry name" value="Formyl_trans"/>
    <property type="match status" value="1"/>
</dbReference>
<evidence type="ECO:0000259" key="7">
    <source>
        <dbReference type="Pfam" id="PF02911"/>
    </source>
</evidence>
<dbReference type="AlphaFoldDB" id="A0A0R2NXP9"/>